<keyword evidence="6 8" id="KW-0067">ATP-binding</keyword>
<dbReference type="Proteomes" id="UP000590442">
    <property type="component" value="Unassembled WGS sequence"/>
</dbReference>
<evidence type="ECO:0000256" key="5">
    <source>
        <dbReference type="ARBA" id="ARBA00022741"/>
    </source>
</evidence>
<dbReference type="AlphaFoldDB" id="A0A846QYA2"/>
<dbReference type="SUPFAM" id="SSF56037">
    <property type="entry name" value="PheT/TilS domain"/>
    <property type="match status" value="1"/>
</dbReference>
<keyword evidence="3 8" id="KW-0436">Ligase</keyword>
<evidence type="ECO:0000313" key="11">
    <source>
        <dbReference type="Proteomes" id="UP000590442"/>
    </source>
</evidence>
<comment type="domain">
    <text evidence="8">The N-terminal region contains the highly conserved SGGXDS motif, predicted to be a P-loop motif involved in ATP binding.</text>
</comment>
<dbReference type="InterPro" id="IPR011063">
    <property type="entry name" value="TilS/TtcA_N"/>
</dbReference>
<evidence type="ECO:0000256" key="6">
    <source>
        <dbReference type="ARBA" id="ARBA00022840"/>
    </source>
</evidence>
<evidence type="ECO:0000256" key="8">
    <source>
        <dbReference type="HAMAP-Rule" id="MF_01161"/>
    </source>
</evidence>
<proteinExistence type="inferred from homology"/>
<dbReference type="PANTHER" id="PTHR43033">
    <property type="entry name" value="TRNA(ILE)-LYSIDINE SYNTHASE-RELATED"/>
    <property type="match status" value="1"/>
</dbReference>
<evidence type="ECO:0000256" key="7">
    <source>
        <dbReference type="ARBA" id="ARBA00048539"/>
    </source>
</evidence>
<accession>A0A846QYA2</accession>
<reference evidence="10 11" key="1">
    <citation type="submission" date="2020-03" db="EMBL/GenBank/DDBJ databases">
        <title>Genomic Encyclopedia of Type Strains, Phase IV (KMG-IV): sequencing the most valuable type-strain genomes for metagenomic binning, comparative biology and taxonomic classification.</title>
        <authorList>
            <person name="Goeker M."/>
        </authorList>
    </citation>
    <scope>NUCLEOTIDE SEQUENCE [LARGE SCALE GENOMIC DNA]</scope>
    <source>
        <strain evidence="10 11">DSM 29762</strain>
    </source>
</reference>
<dbReference type="Pfam" id="PF01171">
    <property type="entry name" value="ATP_bind_3"/>
    <property type="match status" value="1"/>
</dbReference>
<dbReference type="InterPro" id="IPR014729">
    <property type="entry name" value="Rossmann-like_a/b/a_fold"/>
</dbReference>
<dbReference type="GO" id="GO:0006400">
    <property type="term" value="P:tRNA modification"/>
    <property type="evidence" value="ECO:0007669"/>
    <property type="project" value="UniProtKB-UniRule"/>
</dbReference>
<dbReference type="GO" id="GO:0005524">
    <property type="term" value="F:ATP binding"/>
    <property type="evidence" value="ECO:0007669"/>
    <property type="project" value="UniProtKB-UniRule"/>
</dbReference>
<dbReference type="PANTHER" id="PTHR43033:SF1">
    <property type="entry name" value="TRNA(ILE)-LYSIDINE SYNTHASE-RELATED"/>
    <property type="match status" value="1"/>
</dbReference>
<comment type="subcellular location">
    <subcellularLocation>
        <location evidence="1 8">Cytoplasm</location>
    </subcellularLocation>
</comment>
<dbReference type="SMART" id="SM00977">
    <property type="entry name" value="TilS_C"/>
    <property type="match status" value="1"/>
</dbReference>
<comment type="similarity">
    <text evidence="8">Belongs to the tRNA(Ile)-lysidine synthase family.</text>
</comment>
<name>A0A846QYA2_9FLAO</name>
<dbReference type="NCBIfam" id="TIGR02432">
    <property type="entry name" value="lysidine_TilS_N"/>
    <property type="match status" value="1"/>
</dbReference>
<keyword evidence="5 8" id="KW-0547">Nucleotide-binding</keyword>
<evidence type="ECO:0000256" key="4">
    <source>
        <dbReference type="ARBA" id="ARBA00022694"/>
    </source>
</evidence>
<dbReference type="SUPFAM" id="SSF52402">
    <property type="entry name" value="Adenine nucleotide alpha hydrolases-like"/>
    <property type="match status" value="1"/>
</dbReference>
<evidence type="ECO:0000259" key="9">
    <source>
        <dbReference type="SMART" id="SM00977"/>
    </source>
</evidence>
<dbReference type="EC" id="6.3.4.19" evidence="8"/>
<keyword evidence="4 8" id="KW-0819">tRNA processing</keyword>
<dbReference type="GO" id="GO:0032267">
    <property type="term" value="F:tRNA(Ile)-lysidine synthase activity"/>
    <property type="evidence" value="ECO:0007669"/>
    <property type="project" value="UniProtKB-EC"/>
</dbReference>
<dbReference type="EMBL" id="JAATJJ010000001">
    <property type="protein sequence ID" value="NJB70094.1"/>
    <property type="molecule type" value="Genomic_DNA"/>
</dbReference>
<dbReference type="HAMAP" id="MF_01161">
    <property type="entry name" value="tRNA_Ile_lys_synt"/>
    <property type="match status" value="1"/>
</dbReference>
<dbReference type="InterPro" id="IPR012796">
    <property type="entry name" value="Lysidine-tRNA-synth_C"/>
</dbReference>
<dbReference type="RefSeq" id="WP_167960604.1">
    <property type="nucleotide sequence ID" value="NZ_JAATJJ010000001.1"/>
</dbReference>
<comment type="caution">
    <text evidence="10">The sequence shown here is derived from an EMBL/GenBank/DDBJ whole genome shotgun (WGS) entry which is preliminary data.</text>
</comment>
<comment type="catalytic activity">
    <reaction evidence="7 8">
        <text>cytidine(34) in tRNA(Ile2) + L-lysine + ATP = lysidine(34) in tRNA(Ile2) + AMP + diphosphate + H(+)</text>
        <dbReference type="Rhea" id="RHEA:43744"/>
        <dbReference type="Rhea" id="RHEA-COMP:10625"/>
        <dbReference type="Rhea" id="RHEA-COMP:10670"/>
        <dbReference type="ChEBI" id="CHEBI:15378"/>
        <dbReference type="ChEBI" id="CHEBI:30616"/>
        <dbReference type="ChEBI" id="CHEBI:32551"/>
        <dbReference type="ChEBI" id="CHEBI:33019"/>
        <dbReference type="ChEBI" id="CHEBI:82748"/>
        <dbReference type="ChEBI" id="CHEBI:83665"/>
        <dbReference type="ChEBI" id="CHEBI:456215"/>
        <dbReference type="EC" id="6.3.4.19"/>
    </reaction>
</comment>
<protein>
    <recommendedName>
        <fullName evidence="8">tRNA(Ile)-lysidine synthase</fullName>
        <ecNumber evidence="8">6.3.4.19</ecNumber>
    </recommendedName>
    <alternativeName>
        <fullName evidence="8">tRNA(Ile)-2-lysyl-cytidine synthase</fullName>
    </alternativeName>
    <alternativeName>
        <fullName evidence="8">tRNA(Ile)-lysidine synthetase</fullName>
    </alternativeName>
</protein>
<evidence type="ECO:0000256" key="3">
    <source>
        <dbReference type="ARBA" id="ARBA00022598"/>
    </source>
</evidence>
<dbReference type="Gene3D" id="3.40.50.620">
    <property type="entry name" value="HUPs"/>
    <property type="match status" value="1"/>
</dbReference>
<gene>
    <name evidence="8" type="primary">tilS</name>
    <name evidence="10" type="ORF">GGR42_000556</name>
</gene>
<dbReference type="GO" id="GO:0005737">
    <property type="term" value="C:cytoplasm"/>
    <property type="evidence" value="ECO:0007669"/>
    <property type="project" value="UniProtKB-SubCell"/>
</dbReference>
<dbReference type="InterPro" id="IPR012094">
    <property type="entry name" value="tRNA_Ile_lys_synt"/>
</dbReference>
<keyword evidence="2 8" id="KW-0963">Cytoplasm</keyword>
<dbReference type="InterPro" id="IPR012795">
    <property type="entry name" value="tRNA_Ile_lys_synt_N"/>
</dbReference>
<feature type="domain" description="Lysidine-tRNA(Ile) synthetase C-terminal" evidence="9">
    <location>
        <begin position="359"/>
        <end position="432"/>
    </location>
</feature>
<evidence type="ECO:0000313" key="10">
    <source>
        <dbReference type="EMBL" id="NJB70094.1"/>
    </source>
</evidence>
<dbReference type="CDD" id="cd01992">
    <property type="entry name" value="TilS_N"/>
    <property type="match status" value="1"/>
</dbReference>
<sequence length="435" mass="50590">MLKEFHLHIKNHFPELKNTVFLLACSGGLDSVVLAHLFAKLNLQYALAHCNFNLRGKESNGDEKFVESLAIELKKECFVTSFNTKEYISKNKVSLQVAARELRYNWFAKVMEKNGIEKLVTAHHADDNLETFLINLSRGTGIDGLTGIPAKTDTISRPLLRFSREQILEYANSEKLKWREDSTNKEIKYVRNKIRHQIVPLLKELNPTFLANFIKTQDYLKQSSILAEDYLEQVKEKLLKKEGDIVKIEIAELKKCVPLNAYLYGLFKEYGFTEWDDVAGLLVGESGKEVFSKTHRLLKNREYLLLQNLNTEVNQRYQIDSDRIDLKVPFHMSISEVKTMTKTSGTTLYVDEETLKYPLTIRKWEKGDYFYPIGMKGQKKKVSKFFKDEKMSLIEKEKQWILCSENNIVWIIGKRADERYKISNKTKSILKFSVL</sequence>
<feature type="binding site" evidence="8">
    <location>
        <begin position="26"/>
        <end position="31"/>
    </location>
    <ligand>
        <name>ATP</name>
        <dbReference type="ChEBI" id="CHEBI:30616"/>
    </ligand>
</feature>
<organism evidence="10 11">
    <name type="scientific">Saonia flava</name>
    <dbReference type="NCBI Taxonomy" id="523696"/>
    <lineage>
        <taxon>Bacteria</taxon>
        <taxon>Pseudomonadati</taxon>
        <taxon>Bacteroidota</taxon>
        <taxon>Flavobacteriia</taxon>
        <taxon>Flavobacteriales</taxon>
        <taxon>Flavobacteriaceae</taxon>
        <taxon>Saonia</taxon>
    </lineage>
</organism>
<keyword evidence="11" id="KW-1185">Reference proteome</keyword>
<evidence type="ECO:0000256" key="1">
    <source>
        <dbReference type="ARBA" id="ARBA00004496"/>
    </source>
</evidence>
<evidence type="ECO:0000256" key="2">
    <source>
        <dbReference type="ARBA" id="ARBA00022490"/>
    </source>
</evidence>
<comment type="function">
    <text evidence="8">Ligates lysine onto the cytidine present at position 34 of the AUA codon-specific tRNA(Ile) that contains the anticodon CAU, in an ATP-dependent manner. Cytidine is converted to lysidine, thus changing the amino acid specificity of the tRNA from methionine to isoleucine.</text>
</comment>